<dbReference type="InterPro" id="IPR042110">
    <property type="entry name" value="Adenylosuccinate_synth_dom2"/>
</dbReference>
<gene>
    <name evidence="7" type="primary">purA</name>
    <name evidence="8" type="ORF">EHQ52_08635</name>
</gene>
<comment type="catalytic activity">
    <reaction evidence="7">
        <text>IMP + L-aspartate + GTP = N(6)-(1,2-dicarboxyethyl)-AMP + GDP + phosphate + 2 H(+)</text>
        <dbReference type="Rhea" id="RHEA:15753"/>
        <dbReference type="ChEBI" id="CHEBI:15378"/>
        <dbReference type="ChEBI" id="CHEBI:29991"/>
        <dbReference type="ChEBI" id="CHEBI:37565"/>
        <dbReference type="ChEBI" id="CHEBI:43474"/>
        <dbReference type="ChEBI" id="CHEBI:57567"/>
        <dbReference type="ChEBI" id="CHEBI:58053"/>
        <dbReference type="ChEBI" id="CHEBI:58189"/>
        <dbReference type="EC" id="6.3.4.4"/>
    </reaction>
</comment>
<dbReference type="HAMAP" id="MF_00011">
    <property type="entry name" value="Adenylosucc_synth"/>
    <property type="match status" value="1"/>
</dbReference>
<organism evidence="8 9">
    <name type="scientific">Leptospira koniambonensis</name>
    <dbReference type="NCBI Taxonomy" id="2484950"/>
    <lineage>
        <taxon>Bacteria</taxon>
        <taxon>Pseudomonadati</taxon>
        <taxon>Spirochaetota</taxon>
        <taxon>Spirochaetia</taxon>
        <taxon>Leptospirales</taxon>
        <taxon>Leptospiraceae</taxon>
        <taxon>Leptospira</taxon>
    </lineage>
</organism>
<feature type="binding site" evidence="7">
    <location>
        <position position="37"/>
    </location>
    <ligand>
        <name>Mg(2+)</name>
        <dbReference type="ChEBI" id="CHEBI:18420"/>
    </ligand>
</feature>
<comment type="pathway">
    <text evidence="7">Purine metabolism; AMP biosynthesis via de novo pathway; AMP from IMP: step 1/2.</text>
</comment>
<dbReference type="UniPathway" id="UPA00075">
    <property type="reaction ID" value="UER00335"/>
</dbReference>
<dbReference type="GO" id="GO:0000287">
    <property type="term" value="F:magnesium ion binding"/>
    <property type="evidence" value="ECO:0007669"/>
    <property type="project" value="UniProtKB-UniRule"/>
</dbReference>
<evidence type="ECO:0000256" key="7">
    <source>
        <dbReference type="HAMAP-Rule" id="MF_00011"/>
    </source>
</evidence>
<comment type="similarity">
    <text evidence="7">Belongs to the adenylosuccinate synthetase family.</text>
</comment>
<keyword evidence="4 7" id="KW-0658">Purine biosynthesis</keyword>
<dbReference type="GO" id="GO:0046040">
    <property type="term" value="P:IMP metabolic process"/>
    <property type="evidence" value="ECO:0007669"/>
    <property type="project" value="TreeGrafter"/>
</dbReference>
<keyword evidence="5 7" id="KW-0460">Magnesium</keyword>
<feature type="binding site" evidence="7">
    <location>
        <begin position="66"/>
        <end position="68"/>
    </location>
    <ligand>
        <name>GTP</name>
        <dbReference type="ChEBI" id="CHEBI:37565"/>
    </ligand>
</feature>
<dbReference type="EC" id="6.3.4.4" evidence="7"/>
<proteinExistence type="inferred from homology"/>
<feature type="binding site" description="in other chain" evidence="7">
    <location>
        <position position="264"/>
    </location>
    <ligand>
        <name>IMP</name>
        <dbReference type="ChEBI" id="CHEBI:58053"/>
        <note>ligand shared between dimeric partners</note>
    </ligand>
</feature>
<reference evidence="8" key="1">
    <citation type="journal article" date="2019" name="PLoS Negl. Trop. Dis.">
        <title>Revisiting the worldwide diversity of Leptospira species in the environment.</title>
        <authorList>
            <person name="Vincent A.T."/>
            <person name="Schiettekatte O."/>
            <person name="Bourhy P."/>
            <person name="Veyrier F.J."/>
            <person name="Picardeau M."/>
        </authorList>
    </citation>
    <scope>NUCLEOTIDE SEQUENCE [LARGE SCALE GENOMIC DNA]</scope>
    <source>
        <strain evidence="8">201800265</strain>
    </source>
</reference>
<dbReference type="AlphaFoldDB" id="A0A4R9J8I1"/>
<evidence type="ECO:0000256" key="2">
    <source>
        <dbReference type="ARBA" id="ARBA00022723"/>
    </source>
</evidence>
<dbReference type="SUPFAM" id="SSF52540">
    <property type="entry name" value="P-loop containing nucleoside triphosphate hydrolases"/>
    <property type="match status" value="1"/>
</dbReference>
<comment type="function">
    <text evidence="7">Plays an important role in the de novo pathway of purine nucleotide biosynthesis. Catalyzes the first committed step in the biosynthesis of AMP from IMP.</text>
</comment>
<comment type="caution">
    <text evidence="8">The sequence shown here is derived from an EMBL/GenBank/DDBJ whole genome shotgun (WGS) entry which is preliminary data.</text>
</comment>
<dbReference type="Gene3D" id="3.90.170.10">
    <property type="entry name" value="Adenylosuccinate Synthetase, subunit A, domain 3"/>
    <property type="match status" value="1"/>
</dbReference>
<comment type="subcellular location">
    <subcellularLocation>
        <location evidence="7">Cytoplasm</location>
    </subcellularLocation>
</comment>
<evidence type="ECO:0000256" key="1">
    <source>
        <dbReference type="ARBA" id="ARBA00022598"/>
    </source>
</evidence>
<feature type="active site" description="Proton donor" evidence="7">
    <location>
        <position position="67"/>
    </location>
</feature>
<dbReference type="InterPro" id="IPR042109">
    <property type="entry name" value="Adenylosuccinate_synth_dom1"/>
</dbReference>
<dbReference type="InterPro" id="IPR001114">
    <property type="entry name" value="Adenylosuccinate_synthetase"/>
</dbReference>
<keyword evidence="3 7" id="KW-0547">Nucleotide-binding</keyword>
<feature type="binding site" evidence="7">
    <location>
        <begin position="369"/>
        <end position="371"/>
    </location>
    <ligand>
        <name>GTP</name>
        <dbReference type="ChEBI" id="CHEBI:37565"/>
    </ligand>
</feature>
<dbReference type="InterPro" id="IPR042111">
    <property type="entry name" value="Adenylosuccinate_synth_dom3"/>
</dbReference>
<feature type="binding site" description="in other chain" evidence="7">
    <location>
        <position position="279"/>
    </location>
    <ligand>
        <name>IMP</name>
        <dbReference type="ChEBI" id="CHEBI:58053"/>
        <note>ligand shared between dimeric partners</note>
    </ligand>
</feature>
<dbReference type="Gene3D" id="1.10.300.10">
    <property type="entry name" value="Adenylosuccinate Synthetase, subunit A, domain 2"/>
    <property type="match status" value="1"/>
</dbReference>
<comment type="caution">
    <text evidence="7">Lacks conserved residue(s) required for the propagation of feature annotation.</text>
</comment>
<feature type="binding site" evidence="7">
    <location>
        <position position="66"/>
    </location>
    <ligand>
        <name>Mg(2+)</name>
        <dbReference type="ChEBI" id="CHEBI:18420"/>
    </ligand>
</feature>
<accession>A0A4R9J8I1</accession>
<evidence type="ECO:0000256" key="6">
    <source>
        <dbReference type="ARBA" id="ARBA00023134"/>
    </source>
</evidence>
<dbReference type="SMART" id="SM00788">
    <property type="entry name" value="Adenylsucc_synt"/>
    <property type="match status" value="1"/>
</dbReference>
<dbReference type="PANTHER" id="PTHR11846">
    <property type="entry name" value="ADENYLOSUCCINATE SYNTHETASE"/>
    <property type="match status" value="1"/>
</dbReference>
<dbReference type="GO" id="GO:0004019">
    <property type="term" value="F:adenylosuccinate synthase activity"/>
    <property type="evidence" value="ECO:0007669"/>
    <property type="project" value="UniProtKB-UniRule"/>
</dbReference>
<dbReference type="OrthoDB" id="3959406at2"/>
<dbReference type="EMBL" id="RQFY01000004">
    <property type="protein sequence ID" value="TGL34558.1"/>
    <property type="molecule type" value="Genomic_DNA"/>
</dbReference>
<dbReference type="Proteomes" id="UP000297871">
    <property type="component" value="Unassembled WGS sequence"/>
</dbReference>
<evidence type="ECO:0000256" key="3">
    <source>
        <dbReference type="ARBA" id="ARBA00022741"/>
    </source>
</evidence>
<feature type="active site" description="Proton acceptor" evidence="7">
    <location>
        <position position="37"/>
    </location>
</feature>
<keyword evidence="7" id="KW-0963">Cytoplasm</keyword>
<comment type="cofactor">
    <cofactor evidence="7">
        <name>Mg(2+)</name>
        <dbReference type="ChEBI" id="CHEBI:18420"/>
    </cofactor>
    <text evidence="7">Binds 1 Mg(2+) ion per subunit.</text>
</comment>
<evidence type="ECO:0000256" key="5">
    <source>
        <dbReference type="ARBA" id="ARBA00022842"/>
    </source>
</evidence>
<keyword evidence="6 7" id="KW-0342">GTP-binding</keyword>
<keyword evidence="1 7" id="KW-0436">Ligase</keyword>
<dbReference type="GO" id="GO:0005737">
    <property type="term" value="C:cytoplasm"/>
    <property type="evidence" value="ECO:0007669"/>
    <property type="project" value="UniProtKB-SubCell"/>
</dbReference>
<evidence type="ECO:0000313" key="8">
    <source>
        <dbReference type="EMBL" id="TGL34558.1"/>
    </source>
</evidence>
<dbReference type="Gene3D" id="3.40.440.10">
    <property type="entry name" value="Adenylosuccinate Synthetase, subunit A, domain 1"/>
    <property type="match status" value="1"/>
</dbReference>
<dbReference type="InterPro" id="IPR027417">
    <property type="entry name" value="P-loop_NTPase"/>
</dbReference>
<dbReference type="Pfam" id="PF00709">
    <property type="entry name" value="Adenylsucc_synt"/>
    <property type="match status" value="1"/>
</dbReference>
<sequence>MILIKDLGGVRYLIDDSKRKKEGSPRFASILGLSFGDCGKGIFTDFLTRRWKADTIVRFNGGAQAGHNVVLPNGQHHTFSQFGAGSFVPKVETILASPVLIHPGALLVEAEFLNRLGINDILNRLFIDPRCRVITPFHQAAGRLRELLREDKAHGTCGVGIGETVQYSLNFPESTLFFEDLNQPSRVLDKLEEIRKNLLSEFSKIEVHKSEIILNEYNVLKNTNIANDWLNIIKIVTRSVTTLTSSRIAEKLHSSSTSLFEGAQGILLDENFGFHPHTTWSSTHANYLNDLSIEWELPEPILHFGILRTYITRHGNGPLPTQDPNLNFPELHNSNEGWQGKFRCGHPDEILIKYALSCVGKLSGLLVSHLDIFSKGIPIFWNKTYKSEQNQSGSAYLQTKAADPFTVTGITPNRNPEEQNRITQFLEKVKPVYEKKPILDDTEFLNKLRSISKLPICFGSYGNTYKGIREIDNYKS</sequence>
<keyword evidence="2 7" id="KW-0479">Metal-binding</keyword>
<comment type="subunit">
    <text evidence="7">Homodimer.</text>
</comment>
<evidence type="ECO:0000313" key="9">
    <source>
        <dbReference type="Proteomes" id="UP000297871"/>
    </source>
</evidence>
<dbReference type="GO" id="GO:0005525">
    <property type="term" value="F:GTP binding"/>
    <property type="evidence" value="ECO:0007669"/>
    <property type="project" value="UniProtKB-UniRule"/>
</dbReference>
<evidence type="ECO:0000256" key="4">
    <source>
        <dbReference type="ARBA" id="ARBA00022755"/>
    </source>
</evidence>
<dbReference type="PANTHER" id="PTHR11846:SF0">
    <property type="entry name" value="ADENYLOSUCCINATE SYNTHETASE"/>
    <property type="match status" value="1"/>
</dbReference>
<keyword evidence="9" id="KW-1185">Reference proteome</keyword>
<name>A0A4R9J8I1_9LEPT</name>
<dbReference type="GO" id="GO:0044208">
    <property type="term" value="P:'de novo' AMP biosynthetic process"/>
    <property type="evidence" value="ECO:0007669"/>
    <property type="project" value="UniProtKB-UniRule"/>
</dbReference>
<protein>
    <recommendedName>
        <fullName evidence="7">Adenylosuccinate synthetase</fullName>
        <shortName evidence="7">AMPSase</shortName>
        <shortName evidence="7">AdSS</shortName>
        <ecNumber evidence="7">6.3.4.4</ecNumber>
    </recommendedName>
    <alternativeName>
        <fullName evidence="7">IMP--aspartate ligase</fullName>
    </alternativeName>
</protein>